<gene>
    <name evidence="3" type="ORF">D934_09535</name>
</gene>
<sequence>MIKILTTTTDVPLDGSDLRENAFLIYRKLLKNFDSDQLMLLESLGINSVDSRVSMVGINPIITVNVKNKTISIHSNHILLKELNIADSIASLQTTTLSLSVYQLVDKKMVWQFLKEFEKNFSQVPTHQCGIMAFSCFSYETIHYIETIPETELNDQDDHDITLILYQSQLVIEQNKAELITYSFPGVEDFYVANIIDAITCMTDVEQVQDKSIDFEVIQETTRHDYLDKVRKALHHVTVGDIYQVQIGQKIQVKAETTPLDVYRRLRILNPSPYMYLFSINGQTVIGASPELFLRISTDEEILMRPIAGTLGKREGRTLHHATQHLQADNKEVAEHMMLVDLCRNDIYRVCTPESLKVSGVLEIEEYSHVYHMVSTTKAMLKQGLDKCDVMIASFPAGTMTGAPKVRAMEIISELEDSQRGKYAGALGILGIGSNYINTALCIRSTVLKNQVYTLRASAGIVSDSQEQSEYLETLHKMGSMFKAITGEEISCHIESSS</sequence>
<keyword evidence="3" id="KW-0456">Lyase</keyword>
<dbReference type="RefSeq" id="WP_020852790.1">
    <property type="nucleotide sequence ID" value="NZ_CP006696.1"/>
</dbReference>
<feature type="domain" description="Chorismate-utilising enzyme C-terminal" evidence="1">
    <location>
        <begin position="223"/>
        <end position="477"/>
    </location>
</feature>
<evidence type="ECO:0000313" key="3">
    <source>
        <dbReference type="EMBL" id="AIC10330.1"/>
    </source>
</evidence>
<dbReference type="HOGENOM" id="CLU_006493_9_1_6"/>
<dbReference type="PANTHER" id="PTHR11236:SF9">
    <property type="entry name" value="ANTHRANILATE SYNTHASE COMPONENT 1"/>
    <property type="match status" value="1"/>
</dbReference>
<dbReference type="InterPro" id="IPR015890">
    <property type="entry name" value="Chorismate_C"/>
</dbReference>
<dbReference type="PATRIC" id="fig|155920.8.peg.2227"/>
<evidence type="ECO:0000313" key="4">
    <source>
        <dbReference type="Proteomes" id="UP000027215"/>
    </source>
</evidence>
<dbReference type="EC" id="4.1.3.27" evidence="3"/>
<dbReference type="PRINTS" id="PR00095">
    <property type="entry name" value="ANTSNTHASEI"/>
</dbReference>
<dbReference type="EMBL" id="CP006696">
    <property type="protein sequence ID" value="AIC10330.1"/>
    <property type="molecule type" value="Genomic_DNA"/>
</dbReference>
<organism evidence="3 4">
    <name type="scientific">Xylella fastidiosa subsp. sandyi Ann-1</name>
    <dbReference type="NCBI Taxonomy" id="155920"/>
    <lineage>
        <taxon>Bacteria</taxon>
        <taxon>Pseudomonadati</taxon>
        <taxon>Pseudomonadota</taxon>
        <taxon>Gammaproteobacteria</taxon>
        <taxon>Lysobacterales</taxon>
        <taxon>Lysobacteraceae</taxon>
        <taxon>Xylella</taxon>
    </lineage>
</organism>
<dbReference type="PANTHER" id="PTHR11236">
    <property type="entry name" value="AMINOBENZOATE/ANTHRANILATE SYNTHASE"/>
    <property type="match status" value="1"/>
</dbReference>
<dbReference type="Pfam" id="PF04715">
    <property type="entry name" value="Anth_synt_I_N"/>
    <property type="match status" value="1"/>
</dbReference>
<dbReference type="GO" id="GO:0004049">
    <property type="term" value="F:anthranilate synthase activity"/>
    <property type="evidence" value="ECO:0007669"/>
    <property type="project" value="UniProtKB-EC"/>
</dbReference>
<dbReference type="InterPro" id="IPR005801">
    <property type="entry name" value="ADC_synthase"/>
</dbReference>
<reference evidence="3 4" key="1">
    <citation type="submission" date="2013-08" db="EMBL/GenBank/DDBJ databases">
        <authorList>
            <person name="Stouthamer R."/>
            <person name="Nunney L."/>
        </authorList>
    </citation>
    <scope>NUCLEOTIDE SEQUENCE [LARGE SCALE GENOMIC DNA]</scope>
    <source>
        <strain evidence="4">ann-1</strain>
    </source>
</reference>
<dbReference type="GO" id="GO:0000162">
    <property type="term" value="P:L-tryptophan biosynthetic process"/>
    <property type="evidence" value="ECO:0007669"/>
    <property type="project" value="TreeGrafter"/>
</dbReference>
<dbReference type="Pfam" id="PF00425">
    <property type="entry name" value="Chorismate_bind"/>
    <property type="match status" value="1"/>
</dbReference>
<name>A0A060H4T7_XYLFS</name>
<evidence type="ECO:0000259" key="1">
    <source>
        <dbReference type="Pfam" id="PF00425"/>
    </source>
</evidence>
<dbReference type="InterPro" id="IPR019999">
    <property type="entry name" value="Anth_synth_I-like"/>
</dbReference>
<dbReference type="SUPFAM" id="SSF56322">
    <property type="entry name" value="ADC synthase"/>
    <property type="match status" value="1"/>
</dbReference>
<dbReference type="Gene3D" id="3.60.120.10">
    <property type="entry name" value="Anthranilate synthase"/>
    <property type="match status" value="1"/>
</dbReference>
<accession>A0A060H4T7</accession>
<feature type="domain" description="Anthranilate synthase component I N-terminal" evidence="2">
    <location>
        <begin position="36"/>
        <end position="179"/>
    </location>
</feature>
<dbReference type="AlphaFoldDB" id="A0A060H4T7"/>
<dbReference type="InterPro" id="IPR006805">
    <property type="entry name" value="Anth_synth_I_N"/>
</dbReference>
<protein>
    <submittedName>
        <fullName evidence="3">Anthranilate synthase subunit I</fullName>
        <ecNumber evidence="3">4.1.3.27</ecNumber>
    </submittedName>
</protein>
<evidence type="ECO:0000259" key="2">
    <source>
        <dbReference type="Pfam" id="PF04715"/>
    </source>
</evidence>
<dbReference type="KEGG" id="xfs:D934_09535"/>
<proteinExistence type="predicted"/>
<dbReference type="Proteomes" id="UP000027215">
    <property type="component" value="Chromosome"/>
</dbReference>